<keyword evidence="3" id="KW-1185">Reference proteome</keyword>
<dbReference type="RefSeq" id="WP_201876786.1">
    <property type="nucleotide sequence ID" value="NZ_JAERRF010000013.1"/>
</dbReference>
<dbReference type="EMBL" id="JAERRF010000013">
    <property type="protein sequence ID" value="MBL1099366.1"/>
    <property type="molecule type" value="Genomic_DNA"/>
</dbReference>
<dbReference type="InterPro" id="IPR050267">
    <property type="entry name" value="Anti-sigma-factor_SerPK"/>
</dbReference>
<feature type="region of interest" description="Disordered" evidence="1">
    <location>
        <begin position="1"/>
        <end position="31"/>
    </location>
</feature>
<proteinExistence type="predicted"/>
<comment type="caution">
    <text evidence="2">The sequence shown here is derived from an EMBL/GenBank/DDBJ whole genome shotgun (WGS) entry which is preliminary data.</text>
</comment>
<reference evidence="2 3" key="1">
    <citation type="submission" date="2021-01" db="EMBL/GenBank/DDBJ databases">
        <title>WGS of actinomycetes isolated from Thailand.</title>
        <authorList>
            <person name="Thawai C."/>
        </authorList>
    </citation>
    <scope>NUCLEOTIDE SEQUENCE [LARGE SCALE GENOMIC DNA]</scope>
    <source>
        <strain evidence="2 3">CA1R205</strain>
    </source>
</reference>
<dbReference type="Proteomes" id="UP000634229">
    <property type="component" value="Unassembled WGS sequence"/>
</dbReference>
<gene>
    <name evidence="2" type="ORF">JK363_22400</name>
</gene>
<keyword evidence="2" id="KW-0067">ATP-binding</keyword>
<evidence type="ECO:0000256" key="1">
    <source>
        <dbReference type="SAM" id="MobiDB-lite"/>
    </source>
</evidence>
<evidence type="ECO:0000313" key="2">
    <source>
        <dbReference type="EMBL" id="MBL1099366.1"/>
    </source>
</evidence>
<dbReference type="GO" id="GO:0005524">
    <property type="term" value="F:ATP binding"/>
    <property type="evidence" value="ECO:0007669"/>
    <property type="project" value="UniProtKB-KW"/>
</dbReference>
<name>A0ABS1NH20_9ACTN</name>
<feature type="compositionally biased region" description="Low complexity" evidence="1">
    <location>
        <begin position="11"/>
        <end position="31"/>
    </location>
</feature>
<protein>
    <submittedName>
        <fullName evidence="2">ATP-binding protein</fullName>
    </submittedName>
</protein>
<dbReference type="InterPro" id="IPR036890">
    <property type="entry name" value="HATPase_C_sf"/>
</dbReference>
<dbReference type="CDD" id="cd16936">
    <property type="entry name" value="HATPase_RsbW-like"/>
    <property type="match status" value="1"/>
</dbReference>
<sequence length="173" mass="17843">MGTDHESEDLPPSASASPSPRAAGPGSGSAAAAASGDPYVYTLRGSRGPASPKILRDFVACVLNCTGRQALVDTATVCTSELVTNAWLHAEGDALMLRVVIEPPRLRVLLYDGCAALPVPSRLPDGDHPHGRGLRVVGALADAWGTAEGDPAGAYAKAVWFELRSPEGASLTE</sequence>
<evidence type="ECO:0000313" key="3">
    <source>
        <dbReference type="Proteomes" id="UP000634229"/>
    </source>
</evidence>
<dbReference type="Gene3D" id="3.30.565.10">
    <property type="entry name" value="Histidine kinase-like ATPase, C-terminal domain"/>
    <property type="match status" value="1"/>
</dbReference>
<dbReference type="PANTHER" id="PTHR35526:SF3">
    <property type="entry name" value="ANTI-SIGMA-F FACTOR RSBW"/>
    <property type="match status" value="1"/>
</dbReference>
<organism evidence="2 3">
    <name type="scientific">Streptomyces coffeae</name>
    <dbReference type="NCBI Taxonomy" id="621382"/>
    <lineage>
        <taxon>Bacteria</taxon>
        <taxon>Bacillati</taxon>
        <taxon>Actinomycetota</taxon>
        <taxon>Actinomycetes</taxon>
        <taxon>Kitasatosporales</taxon>
        <taxon>Streptomycetaceae</taxon>
        <taxon>Streptomyces</taxon>
    </lineage>
</organism>
<dbReference type="PANTHER" id="PTHR35526">
    <property type="entry name" value="ANTI-SIGMA-F FACTOR RSBW-RELATED"/>
    <property type="match status" value="1"/>
</dbReference>
<keyword evidence="2" id="KW-0547">Nucleotide-binding</keyword>
<accession>A0ABS1NH20</accession>